<dbReference type="SMART" id="SM00086">
    <property type="entry name" value="PAC"/>
    <property type="match status" value="1"/>
</dbReference>
<feature type="domain" description="PAS" evidence="1">
    <location>
        <begin position="213"/>
        <end position="250"/>
    </location>
</feature>
<dbReference type="InterPro" id="IPR000700">
    <property type="entry name" value="PAS-assoc_C"/>
</dbReference>
<gene>
    <name evidence="4" type="ORF">CEY16_10445</name>
</gene>
<dbReference type="InterPro" id="IPR001610">
    <property type="entry name" value="PAC"/>
</dbReference>
<dbReference type="AlphaFoldDB" id="A0A2I0QS64"/>
<dbReference type="PROSITE" id="PS50887">
    <property type="entry name" value="GGDEF"/>
    <property type="match status" value="1"/>
</dbReference>
<organism evidence="4 5">
    <name type="scientific">Halalkalibacillus sediminis</name>
    <dbReference type="NCBI Taxonomy" id="2018042"/>
    <lineage>
        <taxon>Bacteria</taxon>
        <taxon>Bacillati</taxon>
        <taxon>Bacillota</taxon>
        <taxon>Bacilli</taxon>
        <taxon>Bacillales</taxon>
        <taxon>Bacillaceae</taxon>
        <taxon>Halalkalibacillus</taxon>
    </lineage>
</organism>
<dbReference type="Pfam" id="PF00990">
    <property type="entry name" value="GGDEF"/>
    <property type="match status" value="1"/>
</dbReference>
<proteinExistence type="predicted"/>
<dbReference type="NCBIfam" id="TIGR00229">
    <property type="entry name" value="sensory_box"/>
    <property type="match status" value="1"/>
</dbReference>
<feature type="domain" description="PAC" evidence="2">
    <location>
        <begin position="254"/>
        <end position="306"/>
    </location>
</feature>
<dbReference type="InterPro" id="IPR035965">
    <property type="entry name" value="PAS-like_dom_sf"/>
</dbReference>
<dbReference type="Pfam" id="PF13185">
    <property type="entry name" value="GAF_2"/>
    <property type="match status" value="1"/>
</dbReference>
<name>A0A2I0QS64_9BACI</name>
<dbReference type="CDD" id="cd01949">
    <property type="entry name" value="GGDEF"/>
    <property type="match status" value="1"/>
</dbReference>
<feature type="domain" description="GGDEF" evidence="3">
    <location>
        <begin position="338"/>
        <end position="471"/>
    </location>
</feature>
<accession>A0A2I0QS64</accession>
<dbReference type="SMART" id="SM00267">
    <property type="entry name" value="GGDEF"/>
    <property type="match status" value="1"/>
</dbReference>
<evidence type="ECO:0000313" key="5">
    <source>
        <dbReference type="Proteomes" id="UP000243524"/>
    </source>
</evidence>
<evidence type="ECO:0008006" key="6">
    <source>
        <dbReference type="Google" id="ProtNLM"/>
    </source>
</evidence>
<sequence length="477" mass="54663">MGQQTELNVVLKEQSKMIEMIALGTYSLQDILEHLTNTVDYVIPDIQSSILLFDEENEILGMGIGPSLPQDFLDTVDGLKPGPKAGSCGTAAFHRQKVVVEDTSSDPLWEDFREIAEKYHLSSCSSIPIISSKNKLLGTMAFYSKNKNVKLDQEFEILETFANLAKLIIERKQEENQLRLSNTVIENSPVVVVRWKVDKNWPVEYISNNIVQFGYSPKEFLEDQINYASILHPIDLGRVQKEVNEHIQNRETNYQQEYRIFTKDGDIRWIDDRTVLVWDQNGNLTHIEGVLLDISDRKEAEERAHYLANNDPLTGLPNRRYLQTVLDQEITSTNSKGKKLALLYLDCDNFKKINDQLGHSAGDEFLIYLAKRLKNCIRETDVIARIGGDEFTVILRNVEEESDILCVINRILETTSEPWKLQGEVFHVTMSVGIAVYPDDGEDTETLIRKADIALYKAKDDGKNTFQWYEHKKEEAR</sequence>
<dbReference type="InterPro" id="IPR000160">
    <property type="entry name" value="GGDEF_dom"/>
</dbReference>
<dbReference type="Proteomes" id="UP000243524">
    <property type="component" value="Unassembled WGS sequence"/>
</dbReference>
<dbReference type="PROSITE" id="PS50113">
    <property type="entry name" value="PAC"/>
    <property type="match status" value="1"/>
</dbReference>
<dbReference type="PROSITE" id="PS50112">
    <property type="entry name" value="PAS"/>
    <property type="match status" value="1"/>
</dbReference>
<dbReference type="SMART" id="SM00065">
    <property type="entry name" value="GAF"/>
    <property type="match status" value="1"/>
</dbReference>
<evidence type="ECO:0000313" key="4">
    <source>
        <dbReference type="EMBL" id="PKR77154.1"/>
    </source>
</evidence>
<evidence type="ECO:0000259" key="3">
    <source>
        <dbReference type="PROSITE" id="PS50887"/>
    </source>
</evidence>
<dbReference type="Pfam" id="PF08447">
    <property type="entry name" value="PAS_3"/>
    <property type="match status" value="1"/>
</dbReference>
<dbReference type="SUPFAM" id="SSF55781">
    <property type="entry name" value="GAF domain-like"/>
    <property type="match status" value="1"/>
</dbReference>
<dbReference type="InterPro" id="IPR052163">
    <property type="entry name" value="DGC-Regulatory_Protein"/>
</dbReference>
<dbReference type="InterPro" id="IPR043128">
    <property type="entry name" value="Rev_trsase/Diguanyl_cyclase"/>
</dbReference>
<dbReference type="CDD" id="cd00130">
    <property type="entry name" value="PAS"/>
    <property type="match status" value="1"/>
</dbReference>
<dbReference type="OrthoDB" id="9759607at2"/>
<dbReference type="EMBL" id="PJNH01000003">
    <property type="protein sequence ID" value="PKR77154.1"/>
    <property type="molecule type" value="Genomic_DNA"/>
</dbReference>
<dbReference type="FunFam" id="3.30.70.270:FF:000001">
    <property type="entry name" value="Diguanylate cyclase domain protein"/>
    <property type="match status" value="1"/>
</dbReference>
<evidence type="ECO:0000259" key="2">
    <source>
        <dbReference type="PROSITE" id="PS50113"/>
    </source>
</evidence>
<dbReference type="NCBIfam" id="TIGR00254">
    <property type="entry name" value="GGDEF"/>
    <property type="match status" value="1"/>
</dbReference>
<keyword evidence="5" id="KW-1185">Reference proteome</keyword>
<dbReference type="SUPFAM" id="SSF55785">
    <property type="entry name" value="PYP-like sensor domain (PAS domain)"/>
    <property type="match status" value="1"/>
</dbReference>
<comment type="caution">
    <text evidence="4">The sequence shown here is derived from an EMBL/GenBank/DDBJ whole genome shotgun (WGS) entry which is preliminary data.</text>
</comment>
<dbReference type="Gene3D" id="3.30.70.270">
    <property type="match status" value="1"/>
</dbReference>
<dbReference type="InterPro" id="IPR000014">
    <property type="entry name" value="PAS"/>
</dbReference>
<reference evidence="4 5" key="1">
    <citation type="submission" date="2017-06" db="EMBL/GenBank/DDBJ databases">
        <title>the draft geome sequence of Illustriluteabacillus marina B3227.</title>
        <authorList>
            <person name="He R.-H."/>
            <person name="Du Z.-J."/>
        </authorList>
    </citation>
    <scope>NUCLEOTIDE SEQUENCE [LARGE SCALE GENOMIC DNA]</scope>
    <source>
        <strain evidence="4 5">B3227</strain>
    </source>
</reference>
<dbReference type="Gene3D" id="3.30.450.40">
    <property type="match status" value="1"/>
</dbReference>
<dbReference type="InterPro" id="IPR029016">
    <property type="entry name" value="GAF-like_dom_sf"/>
</dbReference>
<dbReference type="InterPro" id="IPR013655">
    <property type="entry name" value="PAS_fold_3"/>
</dbReference>
<dbReference type="RefSeq" id="WP_101331957.1">
    <property type="nucleotide sequence ID" value="NZ_PJNH01000003.1"/>
</dbReference>
<dbReference type="SUPFAM" id="SSF55073">
    <property type="entry name" value="Nucleotide cyclase"/>
    <property type="match status" value="1"/>
</dbReference>
<dbReference type="PANTHER" id="PTHR46663:SF3">
    <property type="entry name" value="SLL0267 PROTEIN"/>
    <property type="match status" value="1"/>
</dbReference>
<protein>
    <recommendedName>
        <fullName evidence="6">Diguanylate cyclase</fullName>
    </recommendedName>
</protein>
<dbReference type="InterPro" id="IPR003018">
    <property type="entry name" value="GAF"/>
</dbReference>
<dbReference type="Gene3D" id="3.30.450.20">
    <property type="entry name" value="PAS domain"/>
    <property type="match status" value="1"/>
</dbReference>
<evidence type="ECO:0000259" key="1">
    <source>
        <dbReference type="PROSITE" id="PS50112"/>
    </source>
</evidence>
<dbReference type="PANTHER" id="PTHR46663">
    <property type="entry name" value="DIGUANYLATE CYCLASE DGCT-RELATED"/>
    <property type="match status" value="1"/>
</dbReference>
<dbReference type="InterPro" id="IPR029787">
    <property type="entry name" value="Nucleotide_cyclase"/>
</dbReference>